<dbReference type="SUPFAM" id="SSF82866">
    <property type="entry name" value="Multidrug efflux transporter AcrB transmembrane domain"/>
    <property type="match status" value="2"/>
</dbReference>
<keyword evidence="3" id="KW-0813">Transport</keyword>
<dbReference type="InterPro" id="IPR027463">
    <property type="entry name" value="AcrB_DN_DC_subdom"/>
</dbReference>
<dbReference type="InterPro" id="IPR004764">
    <property type="entry name" value="MdtF-like"/>
</dbReference>
<feature type="transmembrane region" description="Helical" evidence="9">
    <location>
        <begin position="895"/>
        <end position="915"/>
    </location>
</feature>
<keyword evidence="11" id="KW-1185">Reference proteome</keyword>
<feature type="transmembrane region" description="Helical" evidence="9">
    <location>
        <begin position="998"/>
        <end position="1024"/>
    </location>
</feature>
<keyword evidence="5" id="KW-0997">Cell inner membrane</keyword>
<dbReference type="PANTHER" id="PTHR32063:SF11">
    <property type="entry name" value="CATION OR DRUG EFFLUX SYSTEM PROTEIN"/>
    <property type="match status" value="1"/>
</dbReference>
<dbReference type="Gene3D" id="1.20.1640.10">
    <property type="entry name" value="Multidrug efflux transporter AcrB transmembrane domain"/>
    <property type="match status" value="2"/>
</dbReference>
<evidence type="ECO:0000256" key="1">
    <source>
        <dbReference type="ARBA" id="ARBA00004429"/>
    </source>
</evidence>
<feature type="transmembrane region" description="Helical" evidence="9">
    <location>
        <begin position="870"/>
        <end position="888"/>
    </location>
</feature>
<feature type="transmembrane region" description="Helical" evidence="9">
    <location>
        <begin position="342"/>
        <end position="361"/>
    </location>
</feature>
<comment type="caution">
    <text evidence="10">The sequence shown here is derived from an EMBL/GenBank/DDBJ whole genome shotgun (WGS) entry which is preliminary data.</text>
</comment>
<evidence type="ECO:0000256" key="2">
    <source>
        <dbReference type="ARBA" id="ARBA00010942"/>
    </source>
</evidence>
<accession>A0ABU5MYJ3</accession>
<evidence type="ECO:0000313" key="10">
    <source>
        <dbReference type="EMBL" id="MDZ8119254.1"/>
    </source>
</evidence>
<evidence type="ECO:0000313" key="11">
    <source>
        <dbReference type="Proteomes" id="UP001290861"/>
    </source>
</evidence>
<dbReference type="SUPFAM" id="SSF82714">
    <property type="entry name" value="Multidrug efflux transporter AcrB TolC docking domain, DN and DC subdomains"/>
    <property type="match status" value="2"/>
</dbReference>
<evidence type="ECO:0000256" key="9">
    <source>
        <dbReference type="SAM" id="Phobius"/>
    </source>
</evidence>
<evidence type="ECO:0000256" key="3">
    <source>
        <dbReference type="ARBA" id="ARBA00022448"/>
    </source>
</evidence>
<dbReference type="PANTHER" id="PTHR32063">
    <property type="match status" value="1"/>
</dbReference>
<dbReference type="SUPFAM" id="SSF82693">
    <property type="entry name" value="Multidrug efflux transporter AcrB pore domain, PN1, PN2, PC1 and PC2 subdomains"/>
    <property type="match status" value="4"/>
</dbReference>
<feature type="transmembrane region" description="Helical" evidence="9">
    <location>
        <begin position="536"/>
        <end position="554"/>
    </location>
</feature>
<feature type="transmembrane region" description="Helical" evidence="9">
    <location>
        <begin position="368"/>
        <end position="389"/>
    </location>
</feature>
<feature type="transmembrane region" description="Helical" evidence="9">
    <location>
        <begin position="965"/>
        <end position="986"/>
    </location>
</feature>
<protein>
    <submittedName>
        <fullName evidence="10">Multidrug efflux RND transporter permease subunit</fullName>
    </submittedName>
</protein>
<organism evidence="10 11">
    <name type="scientific">Pontiella agarivorans</name>
    <dbReference type="NCBI Taxonomy" id="3038953"/>
    <lineage>
        <taxon>Bacteria</taxon>
        <taxon>Pseudomonadati</taxon>
        <taxon>Kiritimatiellota</taxon>
        <taxon>Kiritimatiellia</taxon>
        <taxon>Kiritimatiellales</taxon>
        <taxon>Pontiellaceae</taxon>
        <taxon>Pontiella</taxon>
    </lineage>
</organism>
<reference evidence="10 11" key="1">
    <citation type="journal article" date="2024" name="Appl. Environ. Microbiol.">
        <title>Pontiella agarivorans sp. nov., a novel marine anaerobic bacterium capable of degrading macroalgal polysaccharides and fixing nitrogen.</title>
        <authorList>
            <person name="Liu N."/>
            <person name="Kivenson V."/>
            <person name="Peng X."/>
            <person name="Cui Z."/>
            <person name="Lankiewicz T.S."/>
            <person name="Gosselin K.M."/>
            <person name="English C.J."/>
            <person name="Blair E.M."/>
            <person name="O'Malley M.A."/>
            <person name="Valentine D.L."/>
        </authorList>
    </citation>
    <scope>NUCLEOTIDE SEQUENCE [LARGE SCALE GENOMIC DNA]</scope>
    <source>
        <strain evidence="10 11">NLcol2</strain>
    </source>
</reference>
<dbReference type="Gene3D" id="3.30.70.1430">
    <property type="entry name" value="Multidrug efflux transporter AcrB pore domain"/>
    <property type="match status" value="2"/>
</dbReference>
<feature type="transmembrane region" description="Helical" evidence="9">
    <location>
        <begin position="12"/>
        <end position="33"/>
    </location>
</feature>
<gene>
    <name evidence="10" type="ORF">P9H32_11525</name>
</gene>
<sequence>MFSHFFIKRPIFAAVISIVIVLLGTFSLLSLPIERYPNIAPPAITVSAAYPGADANTVADTVAAVIEKEVNGVEGMIYMNSVSANDGTLKLTVTFETGADLDMANVLVQNRVAKAIPQLPQEVQRLGVSTQKKSTDANLYIGFTSSNKNHDDIFLANYVALRVKDEVARVPGVGEVQSFGAGNYSMRVWLDPEKMKARGLTADDVVNAVREQNLQVAAGQIGEPPVPKGQANQFTLQVKGRLLEAEEFGAIVIRTGDDGRLLRIRDIARVELGAQNYIIRSSLNGQPSSTIAVYQIPGENALDVVAGVRAKMEALKAGFPEGMDYTIIYDNTVVVKASIAEVLNTLFITLILVVLTVYIFLQNIRATIIPSVTIPVALIGTFAAMAGLGYSINQFTLFGLVLVIGIVVDDAIVVVENCTRLIDEEGLPPKEAAMQAMTEVSGPVIATTLVLLSVFVPTSFMPGITGILFKQFAVTISVATVFSSINALTLSPALCGILLRPSKGESKTGIFGAFNKGMDKTRSGYLKIVKLALRKAAIGLIAFAVMAFAAFSGFSDLPGGFVPQEDEGYCMVNVQLPDAASLERTDEFIKSVNAIIGSTDGIADYMTIAGFSILDGAAIPNAAFSVVTFKHWDERADRPQAKIIGELNMKLAQLKDGVTFAFPMPSLPGVGMSGGLVMMLQDRGGVGMGTLQQVAEEFMNDGNSQSGLQGMYTTFRANVPQLFVDIARDQVLSKNVSMSAVFNALQYFYGSVYMNDFTYMNRVFQVRAQADGKFRREADQIRDLEIRSRDGKMLPLGSVIDVEEILGPQSITRYNMYPSAKIMGQPGDGYSTGQAMAIVENMSDRKLPNTMGVEWTELSYQEKEAQGGTTIIYILAIVMVYLVLAAQYESWSIPVSVCLSVPTALLGAVIALKVAAFDNNVYAQVGIVLLIGLCTKTAILIVEFAKVEHEEGKSIFDAALSAANLRFRAVLMTAFSFILGVIPLVIATGAGAMSRRVLGATVFGGMLVATVASLIFVPMLYYIVQKASEKKKKAPAALPTDPREDG</sequence>
<dbReference type="EMBL" id="JARVCO010000010">
    <property type="protein sequence ID" value="MDZ8119254.1"/>
    <property type="molecule type" value="Genomic_DNA"/>
</dbReference>
<dbReference type="PRINTS" id="PR00702">
    <property type="entry name" value="ACRIFLAVINRP"/>
</dbReference>
<keyword evidence="4" id="KW-1003">Cell membrane</keyword>
<evidence type="ECO:0000256" key="4">
    <source>
        <dbReference type="ARBA" id="ARBA00022475"/>
    </source>
</evidence>
<feature type="transmembrane region" description="Helical" evidence="9">
    <location>
        <begin position="395"/>
        <end position="415"/>
    </location>
</feature>
<dbReference type="Gene3D" id="3.30.70.1440">
    <property type="entry name" value="Multidrug efflux transporter AcrB pore domain"/>
    <property type="match status" value="1"/>
</dbReference>
<name>A0ABU5MYJ3_9BACT</name>
<comment type="similarity">
    <text evidence="2">Belongs to the resistance-nodulation-cell division (RND) (TC 2.A.6) family.</text>
</comment>
<feature type="transmembrane region" description="Helical" evidence="9">
    <location>
        <begin position="436"/>
        <end position="456"/>
    </location>
</feature>
<dbReference type="InterPro" id="IPR001036">
    <property type="entry name" value="Acrflvin-R"/>
</dbReference>
<comment type="subcellular location">
    <subcellularLocation>
        <location evidence="1">Cell inner membrane</location>
        <topology evidence="1">Multi-pass membrane protein</topology>
    </subcellularLocation>
</comment>
<evidence type="ECO:0000256" key="7">
    <source>
        <dbReference type="ARBA" id="ARBA00022989"/>
    </source>
</evidence>
<feature type="transmembrane region" description="Helical" evidence="9">
    <location>
        <begin position="921"/>
        <end position="944"/>
    </location>
</feature>
<proteinExistence type="inferred from homology"/>
<keyword evidence="7 9" id="KW-1133">Transmembrane helix</keyword>
<evidence type="ECO:0000256" key="5">
    <source>
        <dbReference type="ARBA" id="ARBA00022519"/>
    </source>
</evidence>
<dbReference type="Proteomes" id="UP001290861">
    <property type="component" value="Unassembled WGS sequence"/>
</dbReference>
<dbReference type="Gene3D" id="3.30.70.1320">
    <property type="entry name" value="Multidrug efflux transporter AcrB pore domain like"/>
    <property type="match status" value="1"/>
</dbReference>
<evidence type="ECO:0000256" key="6">
    <source>
        <dbReference type="ARBA" id="ARBA00022692"/>
    </source>
</evidence>
<dbReference type="RefSeq" id="WP_322609038.1">
    <property type="nucleotide sequence ID" value="NZ_JARVCO010000010.1"/>
</dbReference>
<evidence type="ECO:0000256" key="8">
    <source>
        <dbReference type="ARBA" id="ARBA00023136"/>
    </source>
</evidence>
<feature type="transmembrane region" description="Helical" evidence="9">
    <location>
        <begin position="476"/>
        <end position="499"/>
    </location>
</feature>
<dbReference type="Pfam" id="PF00873">
    <property type="entry name" value="ACR_tran"/>
    <property type="match status" value="1"/>
</dbReference>
<dbReference type="Gene3D" id="3.30.2090.10">
    <property type="entry name" value="Multidrug efflux transporter AcrB TolC docking domain, DN and DC subdomains"/>
    <property type="match status" value="2"/>
</dbReference>
<dbReference type="NCBIfam" id="NF000282">
    <property type="entry name" value="RND_permease_1"/>
    <property type="match status" value="1"/>
</dbReference>
<keyword evidence="6 9" id="KW-0812">Transmembrane</keyword>
<dbReference type="NCBIfam" id="TIGR00915">
    <property type="entry name" value="2A0602"/>
    <property type="match status" value="1"/>
</dbReference>
<keyword evidence="8 9" id="KW-0472">Membrane</keyword>